<feature type="chain" id="PRO_5004114079" description="Secreted protein" evidence="1">
    <location>
        <begin position="21"/>
        <end position="111"/>
    </location>
</feature>
<evidence type="ECO:0000313" key="2">
    <source>
        <dbReference type="EMBL" id="EMY82153.1"/>
    </source>
</evidence>
<comment type="caution">
    <text evidence="2">The sequence shown here is derived from an EMBL/GenBank/DDBJ whole genome shotgun (WGS) entry which is preliminary data.</text>
</comment>
<reference evidence="2 3" key="1">
    <citation type="journal article" date="2014" name="Genome Biol. Evol.">
        <title>Extensive gene acquisition in the extremely psychrophilic bacterial species Psychroflexus torquis and the link to sea-ice ecosystem specialism.</title>
        <authorList>
            <person name="Feng S."/>
            <person name="Powell S.M."/>
            <person name="Wilson R."/>
            <person name="Bowman J.P."/>
        </authorList>
    </citation>
    <scope>NUCLEOTIDE SEQUENCE [LARGE SCALE GENOMIC DNA]</scope>
    <source>
        <strain evidence="2 3">ACAM 44</strain>
    </source>
</reference>
<evidence type="ECO:0000313" key="3">
    <source>
        <dbReference type="Proteomes" id="UP000012317"/>
    </source>
</evidence>
<dbReference type="STRING" id="1189619.pgond44_02913"/>
<gene>
    <name evidence="2" type="ORF">pgond44_02913</name>
</gene>
<dbReference type="AlphaFoldDB" id="N1X261"/>
<accession>N1X261</accession>
<evidence type="ECO:0000256" key="1">
    <source>
        <dbReference type="SAM" id="SignalP"/>
    </source>
</evidence>
<dbReference type="RefSeq" id="WP_003436444.1">
    <property type="nucleotide sequence ID" value="NZ_APLF01000003.1"/>
</dbReference>
<organism evidence="2 3">
    <name type="scientific">Psychroflexus gondwanensis ACAM 44</name>
    <dbReference type="NCBI Taxonomy" id="1189619"/>
    <lineage>
        <taxon>Bacteria</taxon>
        <taxon>Pseudomonadati</taxon>
        <taxon>Bacteroidota</taxon>
        <taxon>Flavobacteriia</taxon>
        <taxon>Flavobacteriales</taxon>
        <taxon>Flavobacteriaceae</taxon>
        <taxon>Psychroflexus</taxon>
    </lineage>
</organism>
<protein>
    <recommendedName>
        <fullName evidence="4">Secreted protein</fullName>
    </recommendedName>
</protein>
<keyword evidence="3" id="KW-1185">Reference proteome</keyword>
<feature type="signal peptide" evidence="1">
    <location>
        <begin position="1"/>
        <end position="20"/>
    </location>
</feature>
<name>N1X261_9FLAO</name>
<keyword evidence="1" id="KW-0732">Signal</keyword>
<dbReference type="Proteomes" id="UP000012317">
    <property type="component" value="Unassembled WGS sequence"/>
</dbReference>
<dbReference type="EMBL" id="APLF01000003">
    <property type="protein sequence ID" value="EMY82153.1"/>
    <property type="molecule type" value="Genomic_DNA"/>
</dbReference>
<proteinExistence type="predicted"/>
<sequence>MLLKFILLSFLCLNASFGQQSFVYKVSADIDHDNIYETSVSSSLNATNLNQPTDCDHYAMEQAAAEYEAGLFDDEWDSLDSYLYHLDICERFTFQFWTKRVCWSSWTYFRN</sequence>
<evidence type="ECO:0008006" key="4">
    <source>
        <dbReference type="Google" id="ProtNLM"/>
    </source>
</evidence>